<protein>
    <recommendedName>
        <fullName evidence="3">GATA-type domain-containing protein</fullName>
    </recommendedName>
</protein>
<evidence type="ECO:0008006" key="3">
    <source>
        <dbReference type="Google" id="ProtNLM"/>
    </source>
</evidence>
<gene>
    <name evidence="1" type="ORF">ACFP2T_13555</name>
</gene>
<proteinExistence type="predicted"/>
<reference evidence="2" key="1">
    <citation type="journal article" date="2019" name="Int. J. Syst. Evol. Microbiol.">
        <title>The Global Catalogue of Microorganisms (GCM) 10K type strain sequencing project: providing services to taxonomists for standard genome sequencing and annotation.</title>
        <authorList>
            <consortium name="The Broad Institute Genomics Platform"/>
            <consortium name="The Broad Institute Genome Sequencing Center for Infectious Disease"/>
            <person name="Wu L."/>
            <person name="Ma J."/>
        </authorList>
    </citation>
    <scope>NUCLEOTIDE SEQUENCE [LARGE SCALE GENOMIC DNA]</scope>
    <source>
        <strain evidence="2">ZS-35-S2</strain>
    </source>
</reference>
<accession>A0ABW1K885</accession>
<evidence type="ECO:0000313" key="2">
    <source>
        <dbReference type="Proteomes" id="UP001596203"/>
    </source>
</evidence>
<organism evidence="1 2">
    <name type="scientific">Plantactinospora solaniradicis</name>
    <dbReference type="NCBI Taxonomy" id="1723736"/>
    <lineage>
        <taxon>Bacteria</taxon>
        <taxon>Bacillati</taxon>
        <taxon>Actinomycetota</taxon>
        <taxon>Actinomycetes</taxon>
        <taxon>Micromonosporales</taxon>
        <taxon>Micromonosporaceae</taxon>
        <taxon>Plantactinospora</taxon>
    </lineage>
</organism>
<sequence>MTDKALAVANDLDELADLWPHLADALERDHAPGGGDKVAVSNGGNIGLPVNSDVLATVRTLGDEIPATARWAAGILGVDHNARRDVPGHLMHALLQYDRLNALGAAQEAGQLARKVRGWRDSVKAALGLKVPDRKLPQFCPVHDDPLVALVTPGDEGWIVPGGTGPTVTWRRTEVVLCRHCGTIWAPGQYALLGRLLRDADRRRVAEMQHAGKQYQTEGTAA</sequence>
<name>A0ABW1K885_9ACTN</name>
<comment type="caution">
    <text evidence="1">The sequence shown here is derived from an EMBL/GenBank/DDBJ whole genome shotgun (WGS) entry which is preliminary data.</text>
</comment>
<dbReference type="EMBL" id="JBHSPR010000010">
    <property type="protein sequence ID" value="MFC6017229.1"/>
    <property type="molecule type" value="Genomic_DNA"/>
</dbReference>
<dbReference type="Proteomes" id="UP001596203">
    <property type="component" value="Unassembled WGS sequence"/>
</dbReference>
<evidence type="ECO:0000313" key="1">
    <source>
        <dbReference type="EMBL" id="MFC6017229.1"/>
    </source>
</evidence>
<dbReference type="RefSeq" id="WP_377421338.1">
    <property type="nucleotide sequence ID" value="NZ_JBHSPR010000010.1"/>
</dbReference>
<keyword evidence="2" id="KW-1185">Reference proteome</keyword>